<evidence type="ECO:0000313" key="4">
    <source>
        <dbReference type="EMBL" id="USY21716.1"/>
    </source>
</evidence>
<dbReference type="Gene3D" id="3.40.50.720">
    <property type="entry name" value="NAD(P)-binding Rossmann-like Domain"/>
    <property type="match status" value="2"/>
</dbReference>
<dbReference type="SUPFAM" id="SSF52283">
    <property type="entry name" value="Formate/glycerate dehydrogenase catalytic domain-like"/>
    <property type="match status" value="1"/>
</dbReference>
<dbReference type="SMART" id="SM01003">
    <property type="entry name" value="AlaDh_PNT_N"/>
    <property type="match status" value="1"/>
</dbReference>
<sequence length="367" mass="37934">MHHPPPTIGFPTESSAHERRTLLTPHLARTLTAAGFRVLAEPGLGTGIGQDDTALPQVEFRPAEQVWAASLILRYKPGPPADLDRLAPGQAIGAIFHAEGDPTMLAALTRQGVTAFSYEFLREHERHPLAVAGGQIAGTQAVLAGAHTLQHPLGRGILLGAMPGAEPARVVIIGSGNVGSSAATTAASLGAHVTVLTSTAHSATAYAHRAPAGVAVEVNSPDRLAELLRTTDLVIGAILISTHTTPAMITRAHLATMRPGSVIVDATCGYGTGYLPTAGPAQEAGEPPRLVDGVLHLKHDALPQLVPHTASHAYAHAAAPYLARLARYVLAGADDPAVASAMIARQGALVHPVVREHADLYTTGLAA</sequence>
<evidence type="ECO:0000259" key="2">
    <source>
        <dbReference type="SMART" id="SM01002"/>
    </source>
</evidence>
<evidence type="ECO:0000259" key="3">
    <source>
        <dbReference type="SMART" id="SM01003"/>
    </source>
</evidence>
<dbReference type="SMART" id="SM01002">
    <property type="entry name" value="AlaDh_PNT_C"/>
    <property type="match status" value="1"/>
</dbReference>
<feature type="domain" description="Alanine dehydrogenase/pyridine nucleotide transhydrogenase N-terminal" evidence="3">
    <location>
        <begin position="9"/>
        <end position="137"/>
    </location>
</feature>
<dbReference type="PANTHER" id="PTHR42795:SF1">
    <property type="entry name" value="ALANINE DEHYDROGENASE"/>
    <property type="match status" value="1"/>
</dbReference>
<dbReference type="Pfam" id="PF05222">
    <property type="entry name" value="AlaDh_PNT_N"/>
    <property type="match status" value="1"/>
</dbReference>
<feature type="domain" description="Alanine dehydrogenase/pyridine nucleotide transhydrogenase NAD(H)-binding" evidence="2">
    <location>
        <begin position="149"/>
        <end position="298"/>
    </location>
</feature>
<reference evidence="4" key="1">
    <citation type="submission" date="2022-06" db="EMBL/GenBank/DDBJ databases">
        <authorList>
            <person name="Ping M."/>
        </authorList>
    </citation>
    <scope>NUCLEOTIDE SEQUENCE</scope>
    <source>
        <strain evidence="4">JCM11759T</strain>
    </source>
</reference>
<gene>
    <name evidence="4" type="ORF">NE857_08985</name>
</gene>
<dbReference type="Proteomes" id="UP001055940">
    <property type="component" value="Chromosome"/>
</dbReference>
<proteinExistence type="predicted"/>
<protein>
    <recommendedName>
        <fullName evidence="6">Alanine dehydrogenase</fullName>
    </recommendedName>
</protein>
<dbReference type="InterPro" id="IPR007886">
    <property type="entry name" value="AlaDH/PNT_N"/>
</dbReference>
<dbReference type="PANTHER" id="PTHR42795">
    <property type="entry name" value="ALANINE DEHYDROGENASE"/>
    <property type="match status" value="1"/>
</dbReference>
<dbReference type="SUPFAM" id="SSF51735">
    <property type="entry name" value="NAD(P)-binding Rossmann-fold domains"/>
    <property type="match status" value="1"/>
</dbReference>
<evidence type="ECO:0000256" key="1">
    <source>
        <dbReference type="ARBA" id="ARBA00023002"/>
    </source>
</evidence>
<name>A0ABY5DF40_9ACTN</name>
<dbReference type="RefSeq" id="WP_254420557.1">
    <property type="nucleotide sequence ID" value="NZ_BAAAJB010000048.1"/>
</dbReference>
<keyword evidence="5" id="KW-1185">Reference proteome</keyword>
<dbReference type="Pfam" id="PF01262">
    <property type="entry name" value="AlaDh_PNT_C"/>
    <property type="match status" value="1"/>
</dbReference>
<dbReference type="EMBL" id="CP099837">
    <property type="protein sequence ID" value="USY21716.1"/>
    <property type="molecule type" value="Genomic_DNA"/>
</dbReference>
<accession>A0ABY5DF40</accession>
<organism evidence="4 5">
    <name type="scientific">Nocardiopsis exhalans</name>
    <dbReference type="NCBI Taxonomy" id="163604"/>
    <lineage>
        <taxon>Bacteria</taxon>
        <taxon>Bacillati</taxon>
        <taxon>Actinomycetota</taxon>
        <taxon>Actinomycetes</taxon>
        <taxon>Streptosporangiales</taxon>
        <taxon>Nocardiopsidaceae</taxon>
        <taxon>Nocardiopsis</taxon>
    </lineage>
</organism>
<dbReference type="InterPro" id="IPR007698">
    <property type="entry name" value="AlaDH/PNT_NAD(H)-bd"/>
</dbReference>
<keyword evidence="1" id="KW-0560">Oxidoreductase</keyword>
<evidence type="ECO:0000313" key="5">
    <source>
        <dbReference type="Proteomes" id="UP001055940"/>
    </source>
</evidence>
<dbReference type="InterPro" id="IPR036291">
    <property type="entry name" value="NAD(P)-bd_dom_sf"/>
</dbReference>
<evidence type="ECO:0008006" key="6">
    <source>
        <dbReference type="Google" id="ProtNLM"/>
    </source>
</evidence>